<dbReference type="Proteomes" id="UP000295382">
    <property type="component" value="Unassembled WGS sequence"/>
</dbReference>
<keyword evidence="4" id="KW-1185">Reference proteome</keyword>
<dbReference type="OrthoDB" id="9780340at2"/>
<dbReference type="RefSeq" id="WP_132260455.1">
    <property type="nucleotide sequence ID" value="NZ_SLZQ01000021.1"/>
</dbReference>
<accession>A0A4R3HNT4</accession>
<keyword evidence="3" id="KW-0413">Isomerase</keyword>
<dbReference type="PANTHER" id="PTHR13887:SF55">
    <property type="entry name" value="SLR0313 PROTEIN"/>
    <property type="match status" value="1"/>
</dbReference>
<evidence type="ECO:0000259" key="2">
    <source>
        <dbReference type="PROSITE" id="PS51352"/>
    </source>
</evidence>
<reference evidence="3 4" key="1">
    <citation type="submission" date="2019-03" db="EMBL/GenBank/DDBJ databases">
        <title>Genomic Encyclopedia of Type Strains, Phase IV (KMG-IV): sequencing the most valuable type-strain genomes for metagenomic binning, comparative biology and taxonomic classification.</title>
        <authorList>
            <person name="Goeker M."/>
        </authorList>
    </citation>
    <scope>NUCLEOTIDE SEQUENCE [LARGE SCALE GENOMIC DNA]</scope>
    <source>
        <strain evidence="3 4">DSM 7445</strain>
    </source>
</reference>
<protein>
    <submittedName>
        <fullName evidence="3">Protein-disulfide isomerase</fullName>
    </submittedName>
</protein>
<comment type="caution">
    <text evidence="3">The sequence shown here is derived from an EMBL/GenBank/DDBJ whole genome shotgun (WGS) entry which is preliminary data.</text>
</comment>
<dbReference type="AlphaFoldDB" id="A0A4R3HNT4"/>
<proteinExistence type="inferred from homology"/>
<evidence type="ECO:0000313" key="3">
    <source>
        <dbReference type="EMBL" id="TCS32592.1"/>
    </source>
</evidence>
<sequence>MSDLKVPVTSDDHVQGDPKAPVTLVEYGDYQCPYCGAAHVVVKLLQQHYGKDLRFVFRNFPLTQLHPEAAPAAETAEFAGAHGQYWEAHDALYENQTALDLNLYEALVKTLGLSAAELRQALAEDAYLPKIQADFDSGVRSGVAGTPTFFINGDLHQGSSDLGSLAAAIEAHRQNAGLHRSARRSML</sequence>
<dbReference type="InterPro" id="IPR013766">
    <property type="entry name" value="Thioredoxin_domain"/>
</dbReference>
<dbReference type="InterPro" id="IPR036249">
    <property type="entry name" value="Thioredoxin-like_sf"/>
</dbReference>
<gene>
    <name evidence="3" type="ORF">EDC30_12116</name>
</gene>
<dbReference type="SUPFAM" id="SSF52833">
    <property type="entry name" value="Thioredoxin-like"/>
    <property type="match status" value="1"/>
</dbReference>
<dbReference type="GO" id="GO:0016853">
    <property type="term" value="F:isomerase activity"/>
    <property type="evidence" value="ECO:0007669"/>
    <property type="project" value="UniProtKB-KW"/>
</dbReference>
<dbReference type="PROSITE" id="PS51352">
    <property type="entry name" value="THIOREDOXIN_2"/>
    <property type="match status" value="1"/>
</dbReference>
<dbReference type="EMBL" id="SLZQ01000021">
    <property type="protein sequence ID" value="TCS32592.1"/>
    <property type="molecule type" value="Genomic_DNA"/>
</dbReference>
<dbReference type="InterPro" id="IPR012336">
    <property type="entry name" value="Thioredoxin-like_fold"/>
</dbReference>
<dbReference type="Gene3D" id="3.40.30.10">
    <property type="entry name" value="Glutaredoxin"/>
    <property type="match status" value="1"/>
</dbReference>
<name>A0A4R3HNT4_PAULE</name>
<evidence type="ECO:0000313" key="4">
    <source>
        <dbReference type="Proteomes" id="UP000295382"/>
    </source>
</evidence>
<organism evidence="3 4">
    <name type="scientific">Paucimonas lemoignei</name>
    <name type="common">Pseudomonas lemoignei</name>
    <dbReference type="NCBI Taxonomy" id="29443"/>
    <lineage>
        <taxon>Bacteria</taxon>
        <taxon>Pseudomonadati</taxon>
        <taxon>Pseudomonadota</taxon>
        <taxon>Betaproteobacteria</taxon>
        <taxon>Burkholderiales</taxon>
        <taxon>Burkholderiaceae</taxon>
        <taxon>Paucimonas</taxon>
    </lineage>
</organism>
<evidence type="ECO:0000256" key="1">
    <source>
        <dbReference type="ARBA" id="ARBA00005791"/>
    </source>
</evidence>
<feature type="domain" description="Thioredoxin" evidence="2">
    <location>
        <begin position="1"/>
        <end position="174"/>
    </location>
</feature>
<dbReference type="PANTHER" id="PTHR13887">
    <property type="entry name" value="GLUTATHIONE S-TRANSFERASE KAPPA"/>
    <property type="match status" value="1"/>
</dbReference>
<comment type="similarity">
    <text evidence="1">Belongs to the thioredoxin family. DsbA subfamily.</text>
</comment>
<dbReference type="Pfam" id="PF13462">
    <property type="entry name" value="Thioredoxin_4"/>
    <property type="match status" value="1"/>
</dbReference>